<dbReference type="Proteomes" id="UP000185999">
    <property type="component" value="Unassembled WGS sequence"/>
</dbReference>
<feature type="chain" id="PRO_5009942882" evidence="2">
    <location>
        <begin position="23"/>
        <end position="185"/>
    </location>
</feature>
<feature type="region of interest" description="Disordered" evidence="1">
    <location>
        <begin position="29"/>
        <end position="54"/>
    </location>
</feature>
<dbReference type="Gene3D" id="1.20.120.1490">
    <property type="match status" value="1"/>
</dbReference>
<dbReference type="RefSeq" id="WP_054342574.1">
    <property type="nucleotide sequence ID" value="NZ_FTOE01000001.1"/>
</dbReference>
<feature type="compositionally biased region" description="Basic and acidic residues" evidence="1">
    <location>
        <begin position="149"/>
        <end position="185"/>
    </location>
</feature>
<evidence type="ECO:0000256" key="1">
    <source>
        <dbReference type="SAM" id="MobiDB-lite"/>
    </source>
</evidence>
<dbReference type="InterPro" id="IPR012899">
    <property type="entry name" value="LTXXQ"/>
</dbReference>
<dbReference type="GO" id="GO:0042597">
    <property type="term" value="C:periplasmic space"/>
    <property type="evidence" value="ECO:0007669"/>
    <property type="project" value="InterPro"/>
</dbReference>
<dbReference type="EMBL" id="FTOE01000001">
    <property type="protein sequence ID" value="SIS42386.1"/>
    <property type="molecule type" value="Genomic_DNA"/>
</dbReference>
<keyword evidence="2" id="KW-0732">Signal</keyword>
<feature type="region of interest" description="Disordered" evidence="1">
    <location>
        <begin position="146"/>
        <end position="185"/>
    </location>
</feature>
<evidence type="ECO:0000313" key="4">
    <source>
        <dbReference type="Proteomes" id="UP000185999"/>
    </source>
</evidence>
<feature type="signal peptide" evidence="2">
    <location>
        <begin position="1"/>
        <end position="22"/>
    </location>
</feature>
<protein>
    <submittedName>
        <fullName evidence="3">LTXXQ motif family protein</fullName>
    </submittedName>
</protein>
<evidence type="ECO:0000313" key="3">
    <source>
        <dbReference type="EMBL" id="SIS42386.1"/>
    </source>
</evidence>
<sequence>MKKLTIALITAPILLAGAAAFAGMQHHEGYDKCDRGEGKGHESRMDKEDREDRAERMVERMSKRLELSDEQQVSMKKLFDEQNAQHQTMRTEMQSFHQAMRNLDPAAADYDKNLAETKRIAADLAINKVDQKVSMKAELSKILTAEQLSKFEDMRERHGEGHGHKGDNDHRGDKGDRKDKGDNAE</sequence>
<evidence type="ECO:0000256" key="2">
    <source>
        <dbReference type="SAM" id="SignalP"/>
    </source>
</evidence>
<proteinExistence type="predicted"/>
<dbReference type="Pfam" id="PF07813">
    <property type="entry name" value="LTXXQ"/>
    <property type="match status" value="1"/>
</dbReference>
<accession>A0A1N7IZF4</accession>
<dbReference type="STRING" id="619304.SAMN05421760_101369"/>
<keyword evidence="4" id="KW-1185">Reference proteome</keyword>
<organism evidence="3 4">
    <name type="scientific">Neptunomonas antarctica</name>
    <dbReference type="NCBI Taxonomy" id="619304"/>
    <lineage>
        <taxon>Bacteria</taxon>
        <taxon>Pseudomonadati</taxon>
        <taxon>Pseudomonadota</taxon>
        <taxon>Gammaproteobacteria</taxon>
        <taxon>Oceanospirillales</taxon>
        <taxon>Oceanospirillaceae</taxon>
        <taxon>Neptunomonas</taxon>
    </lineage>
</organism>
<dbReference type="AlphaFoldDB" id="A0A1N7IZF4"/>
<gene>
    <name evidence="3" type="ORF">SAMN05421760_101369</name>
</gene>
<name>A0A1N7IZF4_9GAMM</name>
<reference evidence="4" key="1">
    <citation type="submission" date="2017-01" db="EMBL/GenBank/DDBJ databases">
        <authorList>
            <person name="Varghese N."/>
            <person name="Submissions S."/>
        </authorList>
    </citation>
    <scope>NUCLEOTIDE SEQUENCE [LARGE SCALE GENOMIC DNA]</scope>
    <source>
        <strain evidence="4">DSM 22306</strain>
    </source>
</reference>
<dbReference type="OrthoDB" id="6120054at2"/>